<evidence type="ECO:0000256" key="11">
    <source>
        <dbReference type="ARBA" id="ARBA00022741"/>
    </source>
</evidence>
<protein>
    <recommendedName>
        <fullName evidence="7 17">3-dehydroquinate synthase</fullName>
        <shortName evidence="17">DHQS</shortName>
        <ecNumber evidence="6 17">4.2.3.4</ecNumber>
    </recommendedName>
</protein>
<dbReference type="PANTHER" id="PTHR43622:SF7">
    <property type="entry name" value="3-DEHYDROQUINATE SYNTHASE, CHLOROPLASTIC"/>
    <property type="match status" value="1"/>
</dbReference>
<dbReference type="InterPro" id="IPR030963">
    <property type="entry name" value="DHQ_synth_fam"/>
</dbReference>
<dbReference type="EC" id="4.2.3.4" evidence="6 17"/>
<dbReference type="GO" id="GO:0046872">
    <property type="term" value="F:metal ion binding"/>
    <property type="evidence" value="ECO:0007669"/>
    <property type="project" value="UniProtKB-KW"/>
</dbReference>
<gene>
    <name evidence="17" type="primary">aroB</name>
    <name evidence="20" type="ORF">N784_12760</name>
</gene>
<dbReference type="UniPathway" id="UPA00053">
    <property type="reaction ID" value="UER00085"/>
</dbReference>
<proteinExistence type="inferred from homology"/>
<keyword evidence="16 17" id="KW-0170">Cobalt</keyword>
<keyword evidence="9 17" id="KW-0028">Amino-acid biosynthesis</keyword>
<dbReference type="InterPro" id="IPR050071">
    <property type="entry name" value="Dehydroquinate_synthase"/>
</dbReference>
<sequence>MKELRIQTEHHQYPVYIGSKLRFDVGSMLNKQYDRVLIITDKNVEPLYLQEVLQSFPSSSQVSSFTVPASESSKHIDVFYQCHTYAMENGLNRQSLIVALGGGVIGDLAGFVAATYMRGIDYIQVPTTLLAHDSSVGGKVAINHHIGKNMIGCFHQPQAVIYDTDTLSTLSNQEWRSGMAEVVKHAFLADEVLLERCFTLPAFPSMERDVLEYLLMRGIEIKANIVAQDEREAGIRRYLNLGHTLGHALEAEAKYVLSHGEAVAIGIDFALFLSQQHHPSLTFPIERYRKWLQQHQYPTSILHDYEITNLVERMKSDKKNDQHDIRMVTLNEVGDPTTVAYKVNEIKEQLLVYKKEVSRV</sequence>
<dbReference type="GO" id="GO:0000166">
    <property type="term" value="F:nucleotide binding"/>
    <property type="evidence" value="ECO:0007669"/>
    <property type="project" value="UniProtKB-KW"/>
</dbReference>
<reference evidence="20 21" key="1">
    <citation type="submission" date="2013-08" db="EMBL/GenBank/DDBJ databases">
        <authorList>
            <person name="Huang J."/>
            <person name="Wang G."/>
        </authorList>
    </citation>
    <scope>NUCLEOTIDE SEQUENCE [LARGE SCALE GENOMIC DNA]</scope>
    <source>
        <strain evidence="20 21">JSM 072002</strain>
    </source>
</reference>
<dbReference type="PANTHER" id="PTHR43622">
    <property type="entry name" value="3-DEHYDROQUINATE SYNTHASE"/>
    <property type="match status" value="1"/>
</dbReference>
<evidence type="ECO:0000256" key="2">
    <source>
        <dbReference type="ARBA" id="ARBA00001911"/>
    </source>
</evidence>
<keyword evidence="21" id="KW-1185">Reference proteome</keyword>
<dbReference type="GO" id="GO:0009073">
    <property type="term" value="P:aromatic amino acid family biosynthetic process"/>
    <property type="evidence" value="ECO:0007669"/>
    <property type="project" value="UniProtKB-KW"/>
</dbReference>
<comment type="catalytic activity">
    <reaction evidence="1 17">
        <text>7-phospho-2-dehydro-3-deoxy-D-arabino-heptonate = 3-dehydroquinate + phosphate</text>
        <dbReference type="Rhea" id="RHEA:21968"/>
        <dbReference type="ChEBI" id="CHEBI:32364"/>
        <dbReference type="ChEBI" id="CHEBI:43474"/>
        <dbReference type="ChEBI" id="CHEBI:58394"/>
        <dbReference type="EC" id="4.2.3.4"/>
    </reaction>
</comment>
<evidence type="ECO:0000256" key="13">
    <source>
        <dbReference type="ARBA" id="ARBA00023027"/>
    </source>
</evidence>
<keyword evidence="12 17" id="KW-0862">Zinc</keyword>
<feature type="binding site" evidence="17">
    <location>
        <position position="259"/>
    </location>
    <ligand>
        <name>Zn(2+)</name>
        <dbReference type="ChEBI" id="CHEBI:29105"/>
    </ligand>
</feature>
<dbReference type="GO" id="GO:0008652">
    <property type="term" value="P:amino acid biosynthetic process"/>
    <property type="evidence" value="ECO:0007669"/>
    <property type="project" value="UniProtKB-KW"/>
</dbReference>
<keyword evidence="14 17" id="KW-0057">Aromatic amino acid biosynthesis</keyword>
<comment type="cofactor">
    <cofactor evidence="2 17">
        <name>NAD(+)</name>
        <dbReference type="ChEBI" id="CHEBI:57540"/>
    </cofactor>
</comment>
<evidence type="ECO:0000256" key="16">
    <source>
        <dbReference type="ARBA" id="ARBA00023285"/>
    </source>
</evidence>
<evidence type="ECO:0000256" key="14">
    <source>
        <dbReference type="ARBA" id="ARBA00023141"/>
    </source>
</evidence>
<evidence type="ECO:0000256" key="9">
    <source>
        <dbReference type="ARBA" id="ARBA00022605"/>
    </source>
</evidence>
<evidence type="ECO:0000313" key="20">
    <source>
        <dbReference type="EMBL" id="KGX87961.1"/>
    </source>
</evidence>
<dbReference type="NCBIfam" id="TIGR01357">
    <property type="entry name" value="aroB"/>
    <property type="match status" value="1"/>
</dbReference>
<feature type="binding site" evidence="17">
    <location>
        <position position="181"/>
    </location>
    <ligand>
        <name>Zn(2+)</name>
        <dbReference type="ChEBI" id="CHEBI:29105"/>
    </ligand>
</feature>
<evidence type="ECO:0000256" key="17">
    <source>
        <dbReference type="HAMAP-Rule" id="MF_00110"/>
    </source>
</evidence>
<dbReference type="EMBL" id="AVPG01000004">
    <property type="protein sequence ID" value="KGX87961.1"/>
    <property type="molecule type" value="Genomic_DNA"/>
</dbReference>
<comment type="function">
    <text evidence="17">Catalyzes the conversion of 3-deoxy-D-arabino-heptulosonate 7-phosphate (DAHP) to dehydroquinate (DHQ).</text>
</comment>
<keyword evidence="15 17" id="KW-0456">Lyase</keyword>
<name>A0A0A5G4C2_9BACI</name>
<feature type="binding site" evidence="17">
    <location>
        <begin position="127"/>
        <end position="128"/>
    </location>
    <ligand>
        <name>NAD(+)</name>
        <dbReference type="ChEBI" id="CHEBI:57540"/>
    </ligand>
</feature>
<dbReference type="GO" id="GO:0009423">
    <property type="term" value="P:chorismate biosynthetic process"/>
    <property type="evidence" value="ECO:0007669"/>
    <property type="project" value="UniProtKB-UniRule"/>
</dbReference>
<dbReference type="eggNOG" id="COG0337">
    <property type="taxonomic scope" value="Bacteria"/>
</dbReference>
<comment type="cofactor">
    <cofactor evidence="17">
        <name>Co(2+)</name>
        <dbReference type="ChEBI" id="CHEBI:48828"/>
    </cofactor>
    <cofactor evidence="17">
        <name>Zn(2+)</name>
        <dbReference type="ChEBI" id="CHEBI:29105"/>
    </cofactor>
    <text evidence="17">Binds 1 divalent metal cation per subunit. Can use either Co(2+) or Zn(2+).</text>
</comment>
<keyword evidence="13 17" id="KW-0520">NAD</keyword>
<evidence type="ECO:0000313" key="21">
    <source>
        <dbReference type="Proteomes" id="UP000030401"/>
    </source>
</evidence>
<evidence type="ECO:0000256" key="15">
    <source>
        <dbReference type="ARBA" id="ARBA00023239"/>
    </source>
</evidence>
<organism evidence="20 21">
    <name type="scientific">Pontibacillus litoralis JSM 072002</name>
    <dbReference type="NCBI Taxonomy" id="1385512"/>
    <lineage>
        <taxon>Bacteria</taxon>
        <taxon>Bacillati</taxon>
        <taxon>Bacillota</taxon>
        <taxon>Bacilli</taxon>
        <taxon>Bacillales</taxon>
        <taxon>Bacillaceae</taxon>
        <taxon>Pontibacillus</taxon>
    </lineage>
</organism>
<dbReference type="GO" id="GO:0003856">
    <property type="term" value="F:3-dehydroquinate synthase activity"/>
    <property type="evidence" value="ECO:0007669"/>
    <property type="project" value="UniProtKB-UniRule"/>
</dbReference>
<comment type="caution">
    <text evidence="17">Lacks conserved residue(s) required for the propagation of feature annotation.</text>
</comment>
<evidence type="ECO:0000256" key="5">
    <source>
        <dbReference type="ARBA" id="ARBA00005412"/>
    </source>
</evidence>
<evidence type="ECO:0000256" key="3">
    <source>
        <dbReference type="ARBA" id="ARBA00004496"/>
    </source>
</evidence>
<evidence type="ECO:0000256" key="1">
    <source>
        <dbReference type="ARBA" id="ARBA00001393"/>
    </source>
</evidence>
<dbReference type="GO" id="GO:0005737">
    <property type="term" value="C:cytoplasm"/>
    <property type="evidence" value="ECO:0007669"/>
    <property type="project" value="UniProtKB-SubCell"/>
</dbReference>
<dbReference type="InterPro" id="IPR016037">
    <property type="entry name" value="DHQ_synth_AroB"/>
</dbReference>
<evidence type="ECO:0000256" key="6">
    <source>
        <dbReference type="ARBA" id="ARBA00013031"/>
    </source>
</evidence>
<evidence type="ECO:0000256" key="4">
    <source>
        <dbReference type="ARBA" id="ARBA00004661"/>
    </source>
</evidence>
<dbReference type="CDD" id="cd08195">
    <property type="entry name" value="DHQS"/>
    <property type="match status" value="1"/>
</dbReference>
<feature type="binding site" evidence="17">
    <location>
        <begin position="166"/>
        <end position="169"/>
    </location>
    <ligand>
        <name>NAD(+)</name>
        <dbReference type="ChEBI" id="CHEBI:57540"/>
    </ligand>
</feature>
<dbReference type="FunFam" id="3.40.50.1970:FF:000001">
    <property type="entry name" value="3-dehydroquinate synthase"/>
    <property type="match status" value="1"/>
</dbReference>
<dbReference type="InterPro" id="IPR056179">
    <property type="entry name" value="DHQS_C"/>
</dbReference>
<dbReference type="Proteomes" id="UP000030401">
    <property type="component" value="Unassembled WGS sequence"/>
</dbReference>
<dbReference type="AlphaFoldDB" id="A0A0A5G4C2"/>
<dbReference type="PIRSF" id="PIRSF001455">
    <property type="entry name" value="DHQ_synth"/>
    <property type="match status" value="1"/>
</dbReference>
<feature type="binding site" evidence="17">
    <location>
        <position position="139"/>
    </location>
    <ligand>
        <name>NAD(+)</name>
        <dbReference type="ChEBI" id="CHEBI:57540"/>
    </ligand>
</feature>
<dbReference type="SUPFAM" id="SSF56796">
    <property type="entry name" value="Dehydroquinate synthase-like"/>
    <property type="match status" value="1"/>
</dbReference>
<dbReference type="Pfam" id="PF24621">
    <property type="entry name" value="DHQS_C"/>
    <property type="match status" value="1"/>
</dbReference>
<feature type="binding site" evidence="17">
    <location>
        <position position="148"/>
    </location>
    <ligand>
        <name>NAD(+)</name>
        <dbReference type="ChEBI" id="CHEBI:57540"/>
    </ligand>
</feature>
<comment type="pathway">
    <text evidence="4 17">Metabolic intermediate biosynthesis; chorismate biosynthesis; chorismate from D-erythrose 4-phosphate and phosphoenolpyruvate: step 2/7.</text>
</comment>
<feature type="domain" description="3-dehydroquinate synthase C-terminal" evidence="19">
    <location>
        <begin position="178"/>
        <end position="320"/>
    </location>
</feature>
<comment type="similarity">
    <text evidence="5 17">Belongs to the sugar phosphate cyclases superfamily. Dehydroquinate synthase family.</text>
</comment>
<feature type="binding site" evidence="17">
    <location>
        <position position="243"/>
    </location>
    <ligand>
        <name>Zn(2+)</name>
        <dbReference type="ChEBI" id="CHEBI:29105"/>
    </ligand>
</feature>
<keyword evidence="8 17" id="KW-0963">Cytoplasm</keyword>
<dbReference type="STRING" id="1385512.N784_12760"/>
<accession>A0A0A5G4C2</accession>
<comment type="caution">
    <text evidence="20">The sequence shown here is derived from an EMBL/GenBank/DDBJ whole genome shotgun (WGS) entry which is preliminary data.</text>
</comment>
<dbReference type="HAMAP" id="MF_00110">
    <property type="entry name" value="DHQ_synthase"/>
    <property type="match status" value="1"/>
</dbReference>
<keyword evidence="11 17" id="KW-0547">Nucleotide-binding</keyword>
<evidence type="ECO:0000256" key="12">
    <source>
        <dbReference type="ARBA" id="ARBA00022833"/>
    </source>
</evidence>
<evidence type="ECO:0000256" key="8">
    <source>
        <dbReference type="ARBA" id="ARBA00022490"/>
    </source>
</evidence>
<dbReference type="OrthoDB" id="9806583at2"/>
<dbReference type="Gene3D" id="3.40.50.1970">
    <property type="match status" value="1"/>
</dbReference>
<evidence type="ECO:0000256" key="10">
    <source>
        <dbReference type="ARBA" id="ARBA00022723"/>
    </source>
</evidence>
<dbReference type="RefSeq" id="WP_036832921.1">
    <property type="nucleotide sequence ID" value="NZ_AVPG01000004.1"/>
</dbReference>
<dbReference type="Pfam" id="PF01761">
    <property type="entry name" value="DHQ_synthase"/>
    <property type="match status" value="1"/>
</dbReference>
<feature type="domain" description="3-dehydroquinate synthase N-terminal" evidence="18">
    <location>
        <begin position="65"/>
        <end position="176"/>
    </location>
</feature>
<dbReference type="InterPro" id="IPR030960">
    <property type="entry name" value="DHQS/DOIS_N"/>
</dbReference>
<feature type="binding site" evidence="17">
    <location>
        <begin position="103"/>
        <end position="107"/>
    </location>
    <ligand>
        <name>NAD(+)</name>
        <dbReference type="ChEBI" id="CHEBI:57540"/>
    </ligand>
</feature>
<dbReference type="Gene3D" id="1.20.1090.10">
    <property type="entry name" value="Dehydroquinate synthase-like - alpha domain"/>
    <property type="match status" value="1"/>
</dbReference>
<comment type="subcellular location">
    <subcellularLocation>
        <location evidence="3 17">Cytoplasm</location>
    </subcellularLocation>
</comment>
<evidence type="ECO:0000256" key="7">
    <source>
        <dbReference type="ARBA" id="ARBA00017684"/>
    </source>
</evidence>
<evidence type="ECO:0000259" key="18">
    <source>
        <dbReference type="Pfam" id="PF01761"/>
    </source>
</evidence>
<evidence type="ECO:0000259" key="19">
    <source>
        <dbReference type="Pfam" id="PF24621"/>
    </source>
</evidence>
<keyword evidence="10 17" id="KW-0479">Metal-binding</keyword>